<evidence type="ECO:0000256" key="1">
    <source>
        <dbReference type="ARBA" id="ARBA00000900"/>
    </source>
</evidence>
<evidence type="ECO:0000256" key="8">
    <source>
        <dbReference type="ARBA" id="ARBA00022679"/>
    </source>
</evidence>
<dbReference type="Pfam" id="PF10408">
    <property type="entry name" value="Ufd2P_core"/>
    <property type="match status" value="1"/>
</dbReference>
<evidence type="ECO:0000256" key="7">
    <source>
        <dbReference type="ARBA" id="ARBA00022490"/>
    </source>
</evidence>
<evidence type="ECO:0000256" key="2">
    <source>
        <dbReference type="ARBA" id="ARBA00004123"/>
    </source>
</evidence>
<dbReference type="PROSITE" id="PS51698">
    <property type="entry name" value="U_BOX"/>
    <property type="match status" value="1"/>
</dbReference>
<dbReference type="InterPro" id="IPR013083">
    <property type="entry name" value="Znf_RING/FYVE/PHD"/>
</dbReference>
<comment type="pathway">
    <text evidence="4">Protein modification; protein ubiquitination.</text>
</comment>
<gene>
    <name evidence="13" type="ORF">QSP1433_LOCUS5238</name>
</gene>
<evidence type="ECO:0000256" key="5">
    <source>
        <dbReference type="ARBA" id="ARBA00007434"/>
    </source>
</evidence>
<comment type="catalytic activity">
    <reaction evidence="1">
        <text>S-ubiquitinyl-[E2 ubiquitin-conjugating enzyme]-L-cysteine + [acceptor protein]-L-lysine = [E2 ubiquitin-conjugating enzyme]-L-cysteine + N(6)-ubiquitinyl-[acceptor protein]-L-lysine.</text>
        <dbReference type="EC" id="2.3.2.27"/>
    </reaction>
</comment>
<dbReference type="GO" id="GO:0005737">
    <property type="term" value="C:cytoplasm"/>
    <property type="evidence" value="ECO:0007669"/>
    <property type="project" value="UniProtKB-SubCell"/>
</dbReference>
<dbReference type="Gene3D" id="3.30.40.10">
    <property type="entry name" value="Zinc/RING finger domain, C3HC4 (zinc finger)"/>
    <property type="match status" value="1"/>
</dbReference>
<evidence type="ECO:0000256" key="10">
    <source>
        <dbReference type="ARBA" id="ARBA00023242"/>
    </source>
</evidence>
<dbReference type="GO" id="GO:0034450">
    <property type="term" value="F:ubiquitin-ubiquitin ligase activity"/>
    <property type="evidence" value="ECO:0007669"/>
    <property type="project" value="InterPro"/>
</dbReference>
<feature type="compositionally biased region" description="Polar residues" evidence="11">
    <location>
        <begin position="49"/>
        <end position="62"/>
    </location>
</feature>
<accession>A0A7S2WAU6</accession>
<organism evidence="13">
    <name type="scientific">Mucochytrium quahogii</name>
    <dbReference type="NCBI Taxonomy" id="96639"/>
    <lineage>
        <taxon>Eukaryota</taxon>
        <taxon>Sar</taxon>
        <taxon>Stramenopiles</taxon>
        <taxon>Bigyra</taxon>
        <taxon>Labyrinthulomycetes</taxon>
        <taxon>Thraustochytrida</taxon>
        <taxon>Thraustochytriidae</taxon>
        <taxon>Mucochytrium</taxon>
    </lineage>
</organism>
<dbReference type="FunFam" id="3.30.40.10:FF:000055">
    <property type="entry name" value="Ubiquitin conjugation factor e4 a"/>
    <property type="match status" value="1"/>
</dbReference>
<dbReference type="UniPathway" id="UPA00143"/>
<dbReference type="SUPFAM" id="SSF57850">
    <property type="entry name" value="RING/U-box"/>
    <property type="match status" value="1"/>
</dbReference>
<evidence type="ECO:0000259" key="12">
    <source>
        <dbReference type="PROSITE" id="PS51698"/>
    </source>
</evidence>
<reference evidence="13" key="1">
    <citation type="submission" date="2021-01" db="EMBL/GenBank/DDBJ databases">
        <authorList>
            <person name="Corre E."/>
            <person name="Pelletier E."/>
            <person name="Niang G."/>
            <person name="Scheremetjew M."/>
            <person name="Finn R."/>
            <person name="Kale V."/>
            <person name="Holt S."/>
            <person name="Cochrane G."/>
            <person name="Meng A."/>
            <person name="Brown T."/>
            <person name="Cohen L."/>
        </authorList>
    </citation>
    <scope>NUCLEOTIDE SEQUENCE</scope>
    <source>
        <strain evidence="13">NY070348D</strain>
    </source>
</reference>
<feature type="region of interest" description="Disordered" evidence="11">
    <location>
        <begin position="314"/>
        <end position="340"/>
    </location>
</feature>
<feature type="compositionally biased region" description="Gly residues" evidence="11">
    <location>
        <begin position="11"/>
        <end position="24"/>
    </location>
</feature>
<keyword evidence="9" id="KW-0833">Ubl conjugation pathway</keyword>
<evidence type="ECO:0000256" key="11">
    <source>
        <dbReference type="SAM" id="MobiDB-lite"/>
    </source>
</evidence>
<dbReference type="PANTHER" id="PTHR13931">
    <property type="entry name" value="UBIQUITINATION FACTOR E4"/>
    <property type="match status" value="1"/>
</dbReference>
<dbReference type="InterPro" id="IPR045132">
    <property type="entry name" value="UBE4"/>
</dbReference>
<evidence type="ECO:0000313" key="13">
    <source>
        <dbReference type="EMBL" id="CAD9675879.1"/>
    </source>
</evidence>
<dbReference type="PANTHER" id="PTHR13931:SF2">
    <property type="entry name" value="UBIQUITIN CONJUGATION FACTOR E4 B"/>
    <property type="match status" value="1"/>
</dbReference>
<evidence type="ECO:0000256" key="3">
    <source>
        <dbReference type="ARBA" id="ARBA00004496"/>
    </source>
</evidence>
<comment type="similarity">
    <text evidence="5">Belongs to the ubiquitin conjugation factor E4 family.</text>
</comment>
<feature type="compositionally biased region" description="Basic and acidic residues" evidence="11">
    <location>
        <begin position="35"/>
        <end position="47"/>
    </location>
</feature>
<keyword evidence="7" id="KW-0963">Cytoplasm</keyword>
<feature type="domain" description="U-box" evidence="12">
    <location>
        <begin position="1026"/>
        <end position="1098"/>
    </location>
</feature>
<evidence type="ECO:0000256" key="6">
    <source>
        <dbReference type="ARBA" id="ARBA00012483"/>
    </source>
</evidence>
<dbReference type="GO" id="GO:0006511">
    <property type="term" value="P:ubiquitin-dependent protein catabolic process"/>
    <property type="evidence" value="ECO:0007669"/>
    <property type="project" value="InterPro"/>
</dbReference>
<dbReference type="InterPro" id="IPR003613">
    <property type="entry name" value="Ubox_domain"/>
</dbReference>
<dbReference type="GO" id="GO:0000209">
    <property type="term" value="P:protein polyubiquitination"/>
    <property type="evidence" value="ECO:0007669"/>
    <property type="project" value="TreeGrafter"/>
</dbReference>
<name>A0A7S2WAU6_9STRA</name>
<feature type="region of interest" description="Disordered" evidence="11">
    <location>
        <begin position="1"/>
        <end position="103"/>
    </location>
</feature>
<dbReference type="GO" id="GO:0005634">
    <property type="term" value="C:nucleus"/>
    <property type="evidence" value="ECO:0007669"/>
    <property type="project" value="UniProtKB-SubCell"/>
</dbReference>
<proteinExistence type="inferred from homology"/>
<keyword evidence="10" id="KW-0539">Nucleus</keyword>
<comment type="subcellular location">
    <subcellularLocation>
        <location evidence="3">Cytoplasm</location>
    </subcellularLocation>
    <subcellularLocation>
        <location evidence="2">Nucleus</location>
    </subcellularLocation>
</comment>
<dbReference type="GO" id="GO:0036503">
    <property type="term" value="P:ERAD pathway"/>
    <property type="evidence" value="ECO:0007669"/>
    <property type="project" value="InterPro"/>
</dbReference>
<feature type="compositionally biased region" description="Basic and acidic residues" evidence="11">
    <location>
        <begin position="64"/>
        <end position="79"/>
    </location>
</feature>
<protein>
    <recommendedName>
        <fullName evidence="6">RING-type E3 ubiquitin transferase</fullName>
        <ecNumber evidence="6">2.3.2.27</ecNumber>
    </recommendedName>
</protein>
<dbReference type="AlphaFoldDB" id="A0A7S2WAU6"/>
<dbReference type="SMART" id="SM00504">
    <property type="entry name" value="Ubox"/>
    <property type="match status" value="1"/>
</dbReference>
<dbReference type="EMBL" id="HBHK01008428">
    <property type="protein sequence ID" value="CAD9675879.1"/>
    <property type="molecule type" value="Transcribed_RNA"/>
</dbReference>
<sequence length="1098" mass="123028">MNFMRNLAIRGDGGGEAESGSGGSERGDSTGLTKEQMRERRLARLGDNRGQQQDIKVQTQGIKRSAEEQSERMQVDSPKESITPEPKQDAVQPPVPPPAAKPSVPGYVPNIDMILTRVFQISYMDKQKEVVLLEGPHEPLSLDNIEEALYARLMLEKPVPRNEPPFDYLIGCFQRLDYLKTRLPPSADEEAKEKVDLAIQRSEEFIISYSTTILMEPTMFASTKEPYLIIVEAIVQASARGDAARRMLKHIAQESEKQDSVSVVIRPIFTHLNKRMSEEKSQGSPFRPDITGALSCILSHKPFASSLGELLASEEPERGDGNWSTVKMGEQSRPQPAVGGGGDLLRMLMMQMAPREATKNGNRVESESFLGPFLSPNVGSQEVSQYFFGNSLSRARHEVSTTRNALRMEAEACQADLGRCFLGICKVKDPMPRNAILHYVARSLELNAARAQMQPNKAEISNDGFAVNMAAVMLILCKPFLDPNSDKIERIWPDFICHREYISIAYPNDLTRLGIVPDDTSMAIVDNSRQTEEGFNFVSRCFFYALRSLHLGPVSVVRRLKYYQNNLRHIQSQAPDALTPHAPPSAARTQFSIMLGKLQAAQCQAFQPSLVSNSICLYAVYLKWLVYLGSTPSQDNTVKIDFNRKMDNMELPLSSPGNVGFEFTPEYIIDDATTYLEALAQHDPDTLDTVNPESLETILVSFVALMASPGRVNSPHLRASFAESIFAAFLPSSEKGHDNHHFSSFEGIRANMLGNSNFICKYLAPGLLELYGDVEATGHWNAISHRQHIALLLRYIWNIESHRSAFHDFASSRTERFVKFANGIINQTNDGVADSLQRLREIRQTQLDRKNFSFWNSLSEEDKRQRVQALEENERFVSSALLLAAEVLNMLGYLSLDLVFVKAFIVPALVHRLAGMLSSILVSLSGPRGIELKIDQPEQYNFKPKELLAKVFQTISRFSSNENSGSFVDAIASCAYYDYDAFKKASSTVKRFDLVSHDEIPKFNSMNEKAAVRSKELAEEDANMEDAPDEFLDPLMMTLMDDPVRLPNSNNILDRSVIEQHLLNYKTDPFSGLPLSLEQLIPEPELKAKIDAWKASKK</sequence>
<dbReference type="GO" id="GO:0000151">
    <property type="term" value="C:ubiquitin ligase complex"/>
    <property type="evidence" value="ECO:0007669"/>
    <property type="project" value="InterPro"/>
</dbReference>
<evidence type="ECO:0000256" key="9">
    <source>
        <dbReference type="ARBA" id="ARBA00022786"/>
    </source>
</evidence>
<dbReference type="EC" id="2.3.2.27" evidence="6"/>
<dbReference type="InterPro" id="IPR019474">
    <property type="entry name" value="Ub_conjug_fac_E4_core"/>
</dbReference>
<keyword evidence="8" id="KW-0808">Transferase</keyword>
<evidence type="ECO:0000256" key="4">
    <source>
        <dbReference type="ARBA" id="ARBA00004906"/>
    </source>
</evidence>
<dbReference type="Pfam" id="PF04564">
    <property type="entry name" value="U-box"/>
    <property type="match status" value="1"/>
</dbReference>